<proteinExistence type="predicted"/>
<sequence length="243" mass="27983">MILRSCIFLAFALIVVDGQQLQLSPASPINSLDPCKYFENVTDVQQLSHHEFVAFEQCVYYFLANRAQKSSAKFGSVHPIATLPPTFAEGAPPTIKVKVGQITLQHFQLNEFLKDLNIVGYMQLEWSDKRLSWDSNQWKLERLQIHSANHIWIPVLSSQAYETSLRNDDAMEVRKLEATNKGNVSALVSFSLKTFCDDTDFRHFPDDVYKCCYQLEPHFNQELVEFSVDGLPVFTDPKYFRDY</sequence>
<reference evidence="2" key="1">
    <citation type="submission" date="2022-11" db="UniProtKB">
        <authorList>
            <consortium name="WormBaseParasite"/>
        </authorList>
    </citation>
    <scope>IDENTIFICATION</scope>
</reference>
<accession>A0AC34RNT5</accession>
<organism evidence="1 2">
    <name type="scientific">Panagrolaimus sp. JU765</name>
    <dbReference type="NCBI Taxonomy" id="591449"/>
    <lineage>
        <taxon>Eukaryota</taxon>
        <taxon>Metazoa</taxon>
        <taxon>Ecdysozoa</taxon>
        <taxon>Nematoda</taxon>
        <taxon>Chromadorea</taxon>
        <taxon>Rhabditida</taxon>
        <taxon>Tylenchina</taxon>
        <taxon>Panagrolaimomorpha</taxon>
        <taxon>Panagrolaimoidea</taxon>
        <taxon>Panagrolaimidae</taxon>
        <taxon>Panagrolaimus</taxon>
    </lineage>
</organism>
<dbReference type="Proteomes" id="UP000887576">
    <property type="component" value="Unplaced"/>
</dbReference>
<evidence type="ECO:0000313" key="1">
    <source>
        <dbReference type="Proteomes" id="UP000887576"/>
    </source>
</evidence>
<dbReference type="WBParaSite" id="JU765_v2.g8707.t1">
    <property type="protein sequence ID" value="JU765_v2.g8707.t1"/>
    <property type="gene ID" value="JU765_v2.g8707"/>
</dbReference>
<evidence type="ECO:0000313" key="2">
    <source>
        <dbReference type="WBParaSite" id="JU765_v2.g8707.t1"/>
    </source>
</evidence>
<protein>
    <submittedName>
        <fullName evidence="2">Neurotransmitter-gated ion-channel ligand-binding domain-containing protein</fullName>
    </submittedName>
</protein>
<name>A0AC34RNT5_9BILA</name>